<reference evidence="1 2" key="1">
    <citation type="submission" date="2024-04" db="EMBL/GenBank/DDBJ databases">
        <title>Tritrichomonas musculus Genome.</title>
        <authorList>
            <person name="Alves-Ferreira E."/>
            <person name="Grigg M."/>
            <person name="Lorenzi H."/>
            <person name="Galac M."/>
        </authorList>
    </citation>
    <scope>NUCLEOTIDE SEQUENCE [LARGE SCALE GENOMIC DNA]</scope>
    <source>
        <strain evidence="1 2">EAF2021</strain>
    </source>
</reference>
<dbReference type="Gene3D" id="3.80.10.10">
    <property type="entry name" value="Ribonuclease Inhibitor"/>
    <property type="match status" value="4"/>
</dbReference>
<accession>A0ABR2HHD1</accession>
<protein>
    <recommendedName>
        <fullName evidence="3">Surface antigen BspA-like</fullName>
    </recommendedName>
</protein>
<dbReference type="Pfam" id="PF13306">
    <property type="entry name" value="LRR_5"/>
    <property type="match status" value="4"/>
</dbReference>
<sequence>MELCTKISSKSVEDYILIFLSEFNETENKRVEIDQIVYEIIEHEKTAILFKCQSNEKEIMIPKTVTYKDQQYIVKKISARSFYSNKTIKTISFPADSAVQIIGKESFSYSSIEMILIPSKVTTIEEEAFYNCDSLKKVTFQPDSEIYLIGKRAFSHTNFEEISIASDSLQIGEEVFADCKSLKVASFEKIHSIGAFAFKNSEIEKIFISSSVVELKNGWLKEANFIQDIKIIQAEIENIKQYQNDDFIIGKSDTFCENYDILLFASKSIKTVTIPSFIKRIGECAFAFCENLEEVIFHEDSELILIDEKAFYDSSIKSISIPSHVTEICDRAFACEDLQTVNFAPDSELQVIGFAAFSSSGIKSISIPATVTNISFLSFDCRQLENVTFCDDSKLRVIEQGAFSFSGIHRISIPPTAVDVGKSMSACTWEMEEVTIKGKNPFYYAIENGQILIGKSNLLSDDFDFLYFVNKKKKSVTIPSYVKVIGPYVMEHCKSLKKVEFQKDSKLVSIQASAFEFSSIVKITLPQSLVKIGYHAFIGCRNLQIVNFSDVLNSNLKIIGEAAFYNCDKLMHFAFPSSLEVIKKAAFQNCECLQKVVFPVDSRLRIIEKNAFSGSSIKSIKIPLSVQRIGKNAFSPCSSLLIIEIDEKSKLSLDPLEVFSKKSILMKPVNK</sequence>
<dbReference type="InterPro" id="IPR026906">
    <property type="entry name" value="LRR_5"/>
</dbReference>
<dbReference type="SUPFAM" id="SSF52058">
    <property type="entry name" value="L domain-like"/>
    <property type="match status" value="2"/>
</dbReference>
<dbReference type="Proteomes" id="UP001470230">
    <property type="component" value="Unassembled WGS sequence"/>
</dbReference>
<name>A0ABR2HHD1_9EUKA</name>
<dbReference type="InterPro" id="IPR053139">
    <property type="entry name" value="Surface_bspA-like"/>
</dbReference>
<evidence type="ECO:0008006" key="3">
    <source>
        <dbReference type="Google" id="ProtNLM"/>
    </source>
</evidence>
<gene>
    <name evidence="1" type="ORF">M9Y10_019766</name>
</gene>
<evidence type="ECO:0000313" key="2">
    <source>
        <dbReference type="Proteomes" id="UP001470230"/>
    </source>
</evidence>
<evidence type="ECO:0000313" key="1">
    <source>
        <dbReference type="EMBL" id="KAK8847183.1"/>
    </source>
</evidence>
<organism evidence="1 2">
    <name type="scientific">Tritrichomonas musculus</name>
    <dbReference type="NCBI Taxonomy" id="1915356"/>
    <lineage>
        <taxon>Eukaryota</taxon>
        <taxon>Metamonada</taxon>
        <taxon>Parabasalia</taxon>
        <taxon>Tritrichomonadida</taxon>
        <taxon>Tritrichomonadidae</taxon>
        <taxon>Tritrichomonas</taxon>
    </lineage>
</organism>
<dbReference type="EMBL" id="JAPFFF010000028">
    <property type="protein sequence ID" value="KAK8847183.1"/>
    <property type="molecule type" value="Genomic_DNA"/>
</dbReference>
<comment type="caution">
    <text evidence="1">The sequence shown here is derived from an EMBL/GenBank/DDBJ whole genome shotgun (WGS) entry which is preliminary data.</text>
</comment>
<dbReference type="InterPro" id="IPR032675">
    <property type="entry name" value="LRR_dom_sf"/>
</dbReference>
<proteinExistence type="predicted"/>
<keyword evidence="2" id="KW-1185">Reference proteome</keyword>
<dbReference type="PANTHER" id="PTHR45661">
    <property type="entry name" value="SURFACE ANTIGEN"/>
    <property type="match status" value="1"/>
</dbReference>
<dbReference type="PANTHER" id="PTHR45661:SF3">
    <property type="entry name" value="IG-LIKE DOMAIN-CONTAINING PROTEIN"/>
    <property type="match status" value="1"/>
</dbReference>